<reference evidence="7 8" key="1">
    <citation type="journal article" date="2016" name="Genome Biol. Evol.">
        <title>Gene Family Evolution Reflects Adaptation to Soil Environmental Stressors in the Genome of the Collembolan Orchesella cincta.</title>
        <authorList>
            <person name="Faddeeva-Vakhrusheva A."/>
            <person name="Derks M.F."/>
            <person name="Anvar S.Y."/>
            <person name="Agamennone V."/>
            <person name="Suring W."/>
            <person name="Smit S."/>
            <person name="van Straalen N.M."/>
            <person name="Roelofs D."/>
        </authorList>
    </citation>
    <scope>NUCLEOTIDE SEQUENCE [LARGE SCALE GENOMIC DNA]</scope>
    <source>
        <tissue evidence="7">Mixed pool</tissue>
    </source>
</reference>
<dbReference type="GO" id="GO:0005975">
    <property type="term" value="P:carbohydrate metabolic process"/>
    <property type="evidence" value="ECO:0007669"/>
    <property type="project" value="InterPro"/>
</dbReference>
<evidence type="ECO:0000313" key="8">
    <source>
        <dbReference type="Proteomes" id="UP000094527"/>
    </source>
</evidence>
<dbReference type="PANTHER" id="PTHR10353:SF36">
    <property type="entry name" value="LP05116P"/>
    <property type="match status" value="1"/>
</dbReference>
<accession>A0A1D2N5R2</accession>
<dbReference type="PANTHER" id="PTHR10353">
    <property type="entry name" value="GLYCOSYL HYDROLASE"/>
    <property type="match status" value="1"/>
</dbReference>
<protein>
    <submittedName>
        <fullName evidence="7">Lactase-phlorizin hydrolase</fullName>
    </submittedName>
</protein>
<evidence type="ECO:0000256" key="1">
    <source>
        <dbReference type="ARBA" id="ARBA00010838"/>
    </source>
</evidence>
<dbReference type="Pfam" id="PF00232">
    <property type="entry name" value="Glyco_hydro_1"/>
    <property type="match status" value="2"/>
</dbReference>
<dbReference type="EMBL" id="LJIJ01000209">
    <property type="protein sequence ID" value="ODN00405.1"/>
    <property type="molecule type" value="Genomic_DNA"/>
</dbReference>
<sequence>MRNLLSFSALTLLLLQFGGSVSAQDDFLYDIFPEGFMWGQATSAYQVEGGWNEDGKGESIWDWWSHENGGSNIADRSNGDVACDSYHKYADDIKVLKDLGVNFYRFSIAWSRVIPTGRVADGINQAGIDYYNKLIDGLLAEGIQPFVTLYHWDLPLGLEQTGGWLNDTIVQDFEDYSRVAFREFGDRVKYWLTFNEPHVFCLARWNYLEQNPFVEPPEKPYICAHNIVKAHAKSFRLYDQEFRPNQNGTLGITLNTNWAAPKDENNPDDQAASFRSMHFSFGWWANPIIRGEYPPIMRELVDRKSAEAGRNSSRLPSFDSEWTEIINGSTDFLGINHYSSHYVEYSNTSTWMDGDAEVKGSGDPNWEQNGIGWSIVPWGFRKLLTWMHEEYHYPIYVTENGYGGRGDEGLNDDYRVRYYRNYINEMLKSIKLDGADVRGYAAWSLIDNYEWELGYTARFGIHYLNYSDPNLTRIPKDSAFSLRKIFADNGFPNNESLLIVIMANNRFSILAIALLLVASGARIEGQQDDEFLYETFPEDFMWGTATSAYQIEGAWNEDGKGMTNWDYWAHENDGANMANGHNGDVACDSYHKYKEDIDLMKNMGAKSYRFSLSWARIVPTGKVSDGVNQAGINHYSDVIDALVEAGIQPFVTLYHWDLPMPLVQNGAWLNETIVDHFEDYSRIVFREFGDRVKFWLSFNEPHVFCPSDWQYAQHDFFQDPPVKPYICAHNVIKSHAKAYRLYDSEFKPSQQGKMGITLNCDWPEPKDPNNATHVEASDRSMHFHYGWWANPLSRGEYPPIMREILDAKSAAEGRNTSRLPTFDEEWTQIINGTLDFFGLNHYFSYYVLPSNGTNGWLDGDADIQQEYDPAWNYTAVNWPVTPFGLRKVITWISKEYGFPPIYVTENGYGGYWQDGVDDPERVDFYTNYINQMLKSIKLDGSDVKGYAAWSLLDNLEWVSGFTIRFGVNYVNYTDPNLTRTPKQSANRLKQIFADNGFPPPSNVQQN</sequence>
<dbReference type="InterPro" id="IPR017853">
    <property type="entry name" value="GH"/>
</dbReference>
<dbReference type="GO" id="GO:0008422">
    <property type="term" value="F:beta-glucosidase activity"/>
    <property type="evidence" value="ECO:0007669"/>
    <property type="project" value="TreeGrafter"/>
</dbReference>
<keyword evidence="6" id="KW-0732">Signal</keyword>
<evidence type="ECO:0000256" key="4">
    <source>
        <dbReference type="ARBA" id="ARBA00023180"/>
    </source>
</evidence>
<evidence type="ECO:0000256" key="5">
    <source>
        <dbReference type="ARBA" id="ARBA00023295"/>
    </source>
</evidence>
<keyword evidence="4" id="KW-0325">Glycoprotein</keyword>
<proteinExistence type="inferred from homology"/>
<dbReference type="Gene3D" id="3.20.20.80">
    <property type="entry name" value="Glycosidases"/>
    <property type="match status" value="2"/>
</dbReference>
<dbReference type="Proteomes" id="UP000094527">
    <property type="component" value="Unassembled WGS sequence"/>
</dbReference>
<dbReference type="InterPro" id="IPR001360">
    <property type="entry name" value="Glyco_hydro_1"/>
</dbReference>
<dbReference type="OrthoDB" id="65569at2759"/>
<organism evidence="7 8">
    <name type="scientific">Orchesella cincta</name>
    <name type="common">Springtail</name>
    <name type="synonym">Podura cincta</name>
    <dbReference type="NCBI Taxonomy" id="48709"/>
    <lineage>
        <taxon>Eukaryota</taxon>
        <taxon>Metazoa</taxon>
        <taxon>Ecdysozoa</taxon>
        <taxon>Arthropoda</taxon>
        <taxon>Hexapoda</taxon>
        <taxon>Collembola</taxon>
        <taxon>Entomobryomorpha</taxon>
        <taxon>Entomobryoidea</taxon>
        <taxon>Orchesellidae</taxon>
        <taxon>Orchesellinae</taxon>
        <taxon>Orchesella</taxon>
    </lineage>
</organism>
<comment type="caution">
    <text evidence="7">The sequence shown here is derived from an EMBL/GenBank/DDBJ whole genome shotgun (WGS) entry which is preliminary data.</text>
</comment>
<gene>
    <name evidence="7" type="ORF">Ocin01_06275</name>
</gene>
<feature type="signal peptide" evidence="6">
    <location>
        <begin position="1"/>
        <end position="23"/>
    </location>
</feature>
<dbReference type="AlphaFoldDB" id="A0A1D2N5R2"/>
<comment type="subunit">
    <text evidence="2">Homodimer.</text>
</comment>
<feature type="chain" id="PRO_5008905082" evidence="6">
    <location>
        <begin position="24"/>
        <end position="1006"/>
    </location>
</feature>
<evidence type="ECO:0000256" key="3">
    <source>
        <dbReference type="ARBA" id="ARBA00022801"/>
    </source>
</evidence>
<name>A0A1D2N5R2_ORCCI</name>
<dbReference type="OMA" id="THENPCV"/>
<keyword evidence="5" id="KW-0326">Glycosidase</keyword>
<keyword evidence="3 7" id="KW-0378">Hydrolase</keyword>
<dbReference type="PRINTS" id="PR00131">
    <property type="entry name" value="GLHYDRLASE1"/>
</dbReference>
<evidence type="ECO:0000313" key="7">
    <source>
        <dbReference type="EMBL" id="ODN00405.1"/>
    </source>
</evidence>
<dbReference type="SUPFAM" id="SSF51445">
    <property type="entry name" value="(Trans)glycosidases"/>
    <property type="match status" value="2"/>
</dbReference>
<dbReference type="STRING" id="48709.A0A1D2N5R2"/>
<dbReference type="PROSITE" id="PS00653">
    <property type="entry name" value="GLYCOSYL_HYDROL_F1_2"/>
    <property type="match status" value="2"/>
</dbReference>
<keyword evidence="8" id="KW-1185">Reference proteome</keyword>
<dbReference type="InterPro" id="IPR033132">
    <property type="entry name" value="GH_1_N_CS"/>
</dbReference>
<evidence type="ECO:0000256" key="2">
    <source>
        <dbReference type="ARBA" id="ARBA00011738"/>
    </source>
</evidence>
<evidence type="ECO:0000256" key="6">
    <source>
        <dbReference type="SAM" id="SignalP"/>
    </source>
</evidence>
<dbReference type="FunFam" id="3.20.20.80:FF:000013">
    <property type="entry name" value="lactase-phlorizin hydrolase"/>
    <property type="match status" value="2"/>
</dbReference>
<comment type="similarity">
    <text evidence="1">Belongs to the glycosyl hydrolase 1 family.</text>
</comment>